<keyword evidence="2" id="KW-0732">Signal</keyword>
<feature type="compositionally biased region" description="Polar residues" evidence="1">
    <location>
        <begin position="115"/>
        <end position="126"/>
    </location>
</feature>
<feature type="region of interest" description="Disordered" evidence="1">
    <location>
        <begin position="92"/>
        <end position="128"/>
    </location>
</feature>
<feature type="region of interest" description="Disordered" evidence="1">
    <location>
        <begin position="27"/>
        <end position="71"/>
    </location>
</feature>
<feature type="domain" description="Tr-type G" evidence="3">
    <location>
        <begin position="293"/>
        <end position="553"/>
    </location>
</feature>
<dbReference type="GO" id="GO:0003924">
    <property type="term" value="F:GTPase activity"/>
    <property type="evidence" value="ECO:0007669"/>
    <property type="project" value="InterPro"/>
</dbReference>
<dbReference type="Proteomes" id="UP001320420">
    <property type="component" value="Unassembled WGS sequence"/>
</dbReference>
<keyword evidence="5" id="KW-1185">Reference proteome</keyword>
<name>A0AAN9YNL5_9PEZI</name>
<organism evidence="4 5">
    <name type="scientific">Diatrype stigma</name>
    <dbReference type="NCBI Taxonomy" id="117547"/>
    <lineage>
        <taxon>Eukaryota</taxon>
        <taxon>Fungi</taxon>
        <taxon>Dikarya</taxon>
        <taxon>Ascomycota</taxon>
        <taxon>Pezizomycotina</taxon>
        <taxon>Sordariomycetes</taxon>
        <taxon>Xylariomycetidae</taxon>
        <taxon>Xylariales</taxon>
        <taxon>Diatrypaceae</taxon>
        <taxon>Diatrype</taxon>
    </lineage>
</organism>
<sequence>MPASGSLTLTIIMASIFTFDLEPPRVNSPWQSQPGQDSGKRLPVGRSVSTSELLNSEGSDPELDRLEAEPQDGPIEYKLHLLLRPRRAYKSMSTASKVAGSQQGQPAREPKLPKPSSQPLAASNHSRQNRLRHLTTQLLWRLQQSSPYTTTAKGDLVIPRLPEDSAELPVLEEPSRLLPGLEESNGALYEIGVSDDGTFVGLTKDEMDESMLTLKIMAASLGCRVEVQRMKAVGTCEWVGTEVGSGQDHHADLWVAEALVMPILNSAANKDQGTVEQTDTDVRKGASTAEQLRVSFTGPTTSGKTSLLGTLSNGALDNGRGSSRINLLKHQHEVASGRTSSVAQELVGYDGTRICNYTTDDINAWPDIHDRAEDDRLVFFLDSAGHPRYHRTTLRALVGWAPHWTLLCIAANEGGPTFSGVHSLSGTNGAVGEGITYKDLAMAHLDICLKLEIPLAIIITKYDLAQLGPFKGFMASILSRVKATGRLPKLLVSSNKGNEGNLTAIPDEDLSKINDEVISVISASGNPLTAIPVILTSAVKGNGVGLTHALLRSLPVPPPPTSHDFIGQALNPEQPAALFHIDEVYELPLSRVQTMDGDRSTESAPVITGYLRFGRISIGDKVLMGPFPAEEDDPRTLLPRDHPSPGYGLSIPHPSSAEYARLGSRNRISASMNEGEWRKATVVNMRNLRLPVRTIEAGQAASIQVSFEESSEELGSDEETLLEKPKSSGVRIRKGQVLAMPSQHMIDTGLTLQASTGFIASFKSAEIKPLAAGSMVNAHFGMVRAAARVLWVTRQKSQPDDSRRTPGEDNEGVFSMSDHVEPGELQRSRSEADLDDYQSEYHVSLELLTNREWVELGSRVVLMDGGSKDKLGLEAHVGTVIELVE</sequence>
<evidence type="ECO:0000313" key="4">
    <source>
        <dbReference type="EMBL" id="KAK7752718.1"/>
    </source>
</evidence>
<dbReference type="Pfam" id="PF00009">
    <property type="entry name" value="GTP_EFTU"/>
    <property type="match status" value="1"/>
</dbReference>
<dbReference type="InterPro" id="IPR000795">
    <property type="entry name" value="T_Tr_GTP-bd_dom"/>
</dbReference>
<evidence type="ECO:0000313" key="5">
    <source>
        <dbReference type="Proteomes" id="UP001320420"/>
    </source>
</evidence>
<dbReference type="PANTHER" id="PTHR43721:SF30">
    <property type="entry name" value="TR-TYPE G DOMAIN-CONTAINING PROTEIN"/>
    <property type="match status" value="1"/>
</dbReference>
<proteinExistence type="predicted"/>
<feature type="region of interest" description="Disordered" evidence="1">
    <location>
        <begin position="795"/>
        <end position="832"/>
    </location>
</feature>
<dbReference type="EMBL" id="JAKJXP020000035">
    <property type="protein sequence ID" value="KAK7752718.1"/>
    <property type="molecule type" value="Genomic_DNA"/>
</dbReference>
<dbReference type="AlphaFoldDB" id="A0AAN9YNL5"/>
<protein>
    <recommendedName>
        <fullName evidence="3">Tr-type G domain-containing protein</fullName>
    </recommendedName>
</protein>
<dbReference type="SUPFAM" id="SSF52540">
    <property type="entry name" value="P-loop containing nucleoside triphosphate hydrolases"/>
    <property type="match status" value="1"/>
</dbReference>
<feature type="compositionally biased region" description="Basic and acidic residues" evidence="1">
    <location>
        <begin position="797"/>
        <end position="807"/>
    </location>
</feature>
<dbReference type="PANTHER" id="PTHR43721">
    <property type="entry name" value="ELONGATION FACTOR TU-RELATED"/>
    <property type="match status" value="1"/>
</dbReference>
<feature type="compositionally biased region" description="Polar residues" evidence="1">
    <location>
        <begin position="47"/>
        <end position="58"/>
    </location>
</feature>
<feature type="compositionally biased region" description="Basic and acidic residues" evidence="1">
    <location>
        <begin position="818"/>
        <end position="832"/>
    </location>
</feature>
<accession>A0AAN9YNL5</accession>
<evidence type="ECO:0000256" key="2">
    <source>
        <dbReference type="SAM" id="SignalP"/>
    </source>
</evidence>
<dbReference type="Gene3D" id="3.40.50.300">
    <property type="entry name" value="P-loop containing nucleotide triphosphate hydrolases"/>
    <property type="match status" value="1"/>
</dbReference>
<dbReference type="InterPro" id="IPR027417">
    <property type="entry name" value="P-loop_NTPase"/>
</dbReference>
<evidence type="ECO:0000256" key="1">
    <source>
        <dbReference type="SAM" id="MobiDB-lite"/>
    </source>
</evidence>
<dbReference type="InterPro" id="IPR050055">
    <property type="entry name" value="EF-Tu_GTPase"/>
</dbReference>
<evidence type="ECO:0000259" key="3">
    <source>
        <dbReference type="Pfam" id="PF00009"/>
    </source>
</evidence>
<reference evidence="4 5" key="1">
    <citation type="submission" date="2024-02" db="EMBL/GenBank/DDBJ databases">
        <title>De novo assembly and annotation of 12 fungi associated with fruit tree decline syndrome in Ontario, Canada.</title>
        <authorList>
            <person name="Sulman M."/>
            <person name="Ellouze W."/>
            <person name="Ilyukhin E."/>
        </authorList>
    </citation>
    <scope>NUCLEOTIDE SEQUENCE [LARGE SCALE GENOMIC DNA]</scope>
    <source>
        <strain evidence="4 5">M11/M66-122</strain>
    </source>
</reference>
<gene>
    <name evidence="4" type="ORF">SLS62_005270</name>
</gene>
<dbReference type="GO" id="GO:0005525">
    <property type="term" value="F:GTP binding"/>
    <property type="evidence" value="ECO:0007669"/>
    <property type="project" value="InterPro"/>
</dbReference>
<feature type="chain" id="PRO_5043021396" description="Tr-type G domain-containing protein" evidence="2">
    <location>
        <begin position="19"/>
        <end position="885"/>
    </location>
</feature>
<comment type="caution">
    <text evidence="4">The sequence shown here is derived from an EMBL/GenBank/DDBJ whole genome shotgun (WGS) entry which is preliminary data.</text>
</comment>
<feature type="compositionally biased region" description="Polar residues" evidence="1">
    <location>
        <begin position="92"/>
        <end position="105"/>
    </location>
</feature>
<feature type="signal peptide" evidence="2">
    <location>
        <begin position="1"/>
        <end position="18"/>
    </location>
</feature>
<dbReference type="GO" id="GO:0003746">
    <property type="term" value="F:translation elongation factor activity"/>
    <property type="evidence" value="ECO:0007669"/>
    <property type="project" value="TreeGrafter"/>
</dbReference>